<reference evidence="1" key="1">
    <citation type="submission" date="2014-11" db="EMBL/GenBank/DDBJ databases">
        <authorList>
            <person name="Amaro Gonzalez C."/>
        </authorList>
    </citation>
    <scope>NUCLEOTIDE SEQUENCE</scope>
</reference>
<name>A0A0E9V2B0_ANGAN</name>
<accession>A0A0E9V2B0</accession>
<reference evidence="1" key="2">
    <citation type="journal article" date="2015" name="Fish Shellfish Immunol.">
        <title>Early steps in the European eel (Anguilla anguilla)-Vibrio vulnificus interaction in the gills: Role of the RtxA13 toxin.</title>
        <authorList>
            <person name="Callol A."/>
            <person name="Pajuelo D."/>
            <person name="Ebbesson L."/>
            <person name="Teles M."/>
            <person name="MacKenzie S."/>
            <person name="Amaro C."/>
        </authorList>
    </citation>
    <scope>NUCLEOTIDE SEQUENCE</scope>
</reference>
<protein>
    <submittedName>
        <fullName evidence="1">Uncharacterized protein</fullName>
    </submittedName>
</protein>
<proteinExistence type="predicted"/>
<sequence>MLYGMITPRLQSHDRLLNCLVGSLGHKVSHTFPLGW</sequence>
<dbReference type="AlphaFoldDB" id="A0A0E9V2B0"/>
<organism evidence="1">
    <name type="scientific">Anguilla anguilla</name>
    <name type="common">European freshwater eel</name>
    <name type="synonym">Muraena anguilla</name>
    <dbReference type="NCBI Taxonomy" id="7936"/>
    <lineage>
        <taxon>Eukaryota</taxon>
        <taxon>Metazoa</taxon>
        <taxon>Chordata</taxon>
        <taxon>Craniata</taxon>
        <taxon>Vertebrata</taxon>
        <taxon>Euteleostomi</taxon>
        <taxon>Actinopterygii</taxon>
        <taxon>Neopterygii</taxon>
        <taxon>Teleostei</taxon>
        <taxon>Anguilliformes</taxon>
        <taxon>Anguillidae</taxon>
        <taxon>Anguilla</taxon>
    </lineage>
</organism>
<dbReference type="EMBL" id="GBXM01036997">
    <property type="protein sequence ID" value="JAH71580.1"/>
    <property type="molecule type" value="Transcribed_RNA"/>
</dbReference>
<evidence type="ECO:0000313" key="1">
    <source>
        <dbReference type="EMBL" id="JAH71580.1"/>
    </source>
</evidence>